<keyword evidence="4" id="KW-1185">Reference proteome</keyword>
<evidence type="ECO:0000313" key="4">
    <source>
        <dbReference type="Proteomes" id="UP001162891"/>
    </source>
</evidence>
<dbReference type="PANTHER" id="PTHR31793">
    <property type="entry name" value="4-HYDROXYBENZOYL-COA THIOESTERASE FAMILY MEMBER"/>
    <property type="match status" value="1"/>
</dbReference>
<organism evidence="3 4">
    <name type="scientific">Anaeromyxobacter oryzae</name>
    <dbReference type="NCBI Taxonomy" id="2918170"/>
    <lineage>
        <taxon>Bacteria</taxon>
        <taxon>Pseudomonadati</taxon>
        <taxon>Myxococcota</taxon>
        <taxon>Myxococcia</taxon>
        <taxon>Myxococcales</taxon>
        <taxon>Cystobacterineae</taxon>
        <taxon>Anaeromyxobacteraceae</taxon>
        <taxon>Anaeromyxobacter</taxon>
    </lineage>
</organism>
<gene>
    <name evidence="3" type="ORF">AMOR_34030</name>
</gene>
<comment type="similarity">
    <text evidence="1">Belongs to the 4-hydroxybenzoyl-CoA thioesterase family.</text>
</comment>
<dbReference type="EMBL" id="AP025591">
    <property type="protein sequence ID" value="BDG04407.1"/>
    <property type="molecule type" value="Genomic_DNA"/>
</dbReference>
<accession>A0ABM7WY24</accession>
<dbReference type="CDD" id="cd00586">
    <property type="entry name" value="4HBT"/>
    <property type="match status" value="1"/>
</dbReference>
<keyword evidence="2" id="KW-0378">Hydrolase</keyword>
<protein>
    <submittedName>
        <fullName evidence="3">Thioesterase</fullName>
    </submittedName>
</protein>
<evidence type="ECO:0000256" key="2">
    <source>
        <dbReference type="ARBA" id="ARBA00022801"/>
    </source>
</evidence>
<proteinExistence type="inferred from homology"/>
<name>A0ABM7WY24_9BACT</name>
<dbReference type="InterPro" id="IPR006684">
    <property type="entry name" value="YbgC/YbaW"/>
</dbReference>
<dbReference type="InterPro" id="IPR050563">
    <property type="entry name" value="4-hydroxybenzoyl-CoA_TE"/>
</dbReference>
<dbReference type="InterPro" id="IPR029069">
    <property type="entry name" value="HotDog_dom_sf"/>
</dbReference>
<reference evidence="4" key="1">
    <citation type="journal article" date="2022" name="Int. J. Syst. Evol. Microbiol.">
        <title>Anaeromyxobacter oryzae sp. nov., Anaeromyxobacter diazotrophicus sp. nov. and Anaeromyxobacter paludicola sp. nov., isolated from paddy soils.</title>
        <authorList>
            <person name="Itoh H."/>
            <person name="Xu Z."/>
            <person name="Mise K."/>
            <person name="Masuda Y."/>
            <person name="Ushijima N."/>
            <person name="Hayakawa C."/>
            <person name="Shiratori Y."/>
            <person name="Senoo K."/>
        </authorList>
    </citation>
    <scope>NUCLEOTIDE SEQUENCE [LARGE SCALE GENOMIC DNA]</scope>
    <source>
        <strain evidence="4">Red232</strain>
    </source>
</reference>
<sequence length="137" mass="15937">MAFRIQQPVRHPDVDRTGIVYFPRFYDFFHRALEDFFTREVGMQIWDVPEQLKVAFPVVHIETDFQTPLQHGDLVTIQVGVTKVSSHSVTLIYEVYRPGERDPAARSTIVLACIEVPGWKKTEIPENVRAAFERHRT</sequence>
<dbReference type="RefSeq" id="WP_248352772.1">
    <property type="nucleotide sequence ID" value="NZ_AP025591.1"/>
</dbReference>
<dbReference type="Proteomes" id="UP001162891">
    <property type="component" value="Chromosome"/>
</dbReference>
<evidence type="ECO:0000256" key="1">
    <source>
        <dbReference type="ARBA" id="ARBA00005953"/>
    </source>
</evidence>
<dbReference type="PIRSF" id="PIRSF003230">
    <property type="entry name" value="YbgC"/>
    <property type="match status" value="1"/>
</dbReference>
<dbReference type="SUPFAM" id="SSF54637">
    <property type="entry name" value="Thioesterase/thiol ester dehydrase-isomerase"/>
    <property type="match status" value="1"/>
</dbReference>
<dbReference type="PANTHER" id="PTHR31793:SF27">
    <property type="entry name" value="NOVEL THIOESTERASE SUPERFAMILY DOMAIN AND SAPOSIN A-TYPE DOMAIN CONTAINING PROTEIN (0610012H03RIK)"/>
    <property type="match status" value="1"/>
</dbReference>
<evidence type="ECO:0000313" key="3">
    <source>
        <dbReference type="EMBL" id="BDG04407.1"/>
    </source>
</evidence>
<dbReference type="Pfam" id="PF13279">
    <property type="entry name" value="4HBT_2"/>
    <property type="match status" value="1"/>
</dbReference>
<dbReference type="Gene3D" id="3.10.129.10">
    <property type="entry name" value="Hotdog Thioesterase"/>
    <property type="match status" value="1"/>
</dbReference>